<organism evidence="1 2">
    <name type="scientific">Muriicola jejuensis</name>
    <dbReference type="NCBI Taxonomy" id="504488"/>
    <lineage>
        <taxon>Bacteria</taxon>
        <taxon>Pseudomonadati</taxon>
        <taxon>Bacteroidota</taxon>
        <taxon>Flavobacteriia</taxon>
        <taxon>Flavobacteriales</taxon>
        <taxon>Flavobacteriaceae</taxon>
        <taxon>Muriicola</taxon>
    </lineage>
</organism>
<proteinExistence type="predicted"/>
<accession>A0A6P0ULW1</accession>
<dbReference type="Proteomes" id="UP000468443">
    <property type="component" value="Unassembled WGS sequence"/>
</dbReference>
<comment type="caution">
    <text evidence="1">The sequence shown here is derived from an EMBL/GenBank/DDBJ whole genome shotgun (WGS) entry which is preliminary data.</text>
</comment>
<dbReference type="InterPro" id="IPR011466">
    <property type="entry name" value="DUF1572"/>
</dbReference>
<gene>
    <name evidence="1" type="ORF">GWK09_11950</name>
</gene>
<name>A0A6P0ULW1_9FLAO</name>
<dbReference type="Pfam" id="PF07609">
    <property type="entry name" value="DUF1572"/>
    <property type="match status" value="1"/>
</dbReference>
<reference evidence="1 2" key="1">
    <citation type="submission" date="2020-01" db="EMBL/GenBank/DDBJ databases">
        <title>Muriicola jejuensis KCTC 22299.</title>
        <authorList>
            <person name="Wang G."/>
        </authorList>
    </citation>
    <scope>NUCLEOTIDE SEQUENCE [LARGE SCALE GENOMIC DNA]</scope>
    <source>
        <strain evidence="1 2">KCTC 22299</strain>
    </source>
</reference>
<sequence length="175" mass="20136">MKQDQSTIVRDLLENTLYRMDENMRMVRKSFELLKEEDLWEKPNATSNSIGNLIVHLCGNMTQYVLAGLGGREDQRRRDEEFTINGGLTKAALMDKLTAVTSEVKQEIKGLTEEQLTGHYRVQGFDLSGTGILLHVVEHFSYHTGQIAFWIKLMKNRDLKFYEGFDLNAKNESEC</sequence>
<evidence type="ECO:0000313" key="2">
    <source>
        <dbReference type="Proteomes" id="UP000468443"/>
    </source>
</evidence>
<dbReference type="SUPFAM" id="SSF109854">
    <property type="entry name" value="DinB/YfiT-like putative metalloenzymes"/>
    <property type="match status" value="1"/>
</dbReference>
<dbReference type="AlphaFoldDB" id="A0A6P0ULW1"/>
<dbReference type="Gene3D" id="1.20.120.450">
    <property type="entry name" value="dinb family like domain"/>
    <property type="match status" value="1"/>
</dbReference>
<keyword evidence="2" id="KW-1185">Reference proteome</keyword>
<protein>
    <submittedName>
        <fullName evidence="1">DUF1572 domain-containing protein</fullName>
    </submittedName>
</protein>
<dbReference type="RefSeq" id="WP_163693692.1">
    <property type="nucleotide sequence ID" value="NZ_FXTW01000003.1"/>
</dbReference>
<dbReference type="EMBL" id="JAABOP010000004">
    <property type="protein sequence ID" value="NER11236.1"/>
    <property type="molecule type" value="Genomic_DNA"/>
</dbReference>
<evidence type="ECO:0000313" key="1">
    <source>
        <dbReference type="EMBL" id="NER11236.1"/>
    </source>
</evidence>
<dbReference type="InterPro" id="IPR034660">
    <property type="entry name" value="DinB/YfiT-like"/>
</dbReference>